<organism evidence="2 3">
    <name type="scientific">Trichoplax adhaerens</name>
    <name type="common">Trichoplax reptans</name>
    <dbReference type="NCBI Taxonomy" id="10228"/>
    <lineage>
        <taxon>Eukaryota</taxon>
        <taxon>Metazoa</taxon>
        <taxon>Placozoa</taxon>
        <taxon>Uniplacotomia</taxon>
        <taxon>Trichoplacea</taxon>
        <taxon>Trichoplacidae</taxon>
        <taxon>Trichoplax</taxon>
    </lineage>
</organism>
<dbReference type="Gene3D" id="3.50.50.60">
    <property type="entry name" value="FAD/NAD(P)-binding domain"/>
    <property type="match status" value="2"/>
</dbReference>
<dbReference type="PANTHER" id="PTHR43539">
    <property type="entry name" value="FLAVIN-BINDING MONOOXYGENASE-LIKE PROTEIN (AFU_ORTHOLOGUE AFUA_4G09220)"/>
    <property type="match status" value="1"/>
</dbReference>
<dbReference type="OMA" id="TADAIYP"/>
<evidence type="ECO:0000313" key="2">
    <source>
        <dbReference type="EMBL" id="EDV20873.1"/>
    </source>
</evidence>
<dbReference type="Pfam" id="PF13738">
    <property type="entry name" value="Pyr_redox_3"/>
    <property type="match status" value="1"/>
</dbReference>
<dbReference type="eggNOG" id="KOG1399">
    <property type="taxonomic scope" value="Eukaryota"/>
</dbReference>
<dbReference type="GO" id="GO:0004497">
    <property type="term" value="F:monooxygenase activity"/>
    <property type="evidence" value="ECO:0000318"/>
    <property type="project" value="GO_Central"/>
</dbReference>
<dbReference type="InParanoid" id="B3S8F1"/>
<dbReference type="InterPro" id="IPR036188">
    <property type="entry name" value="FAD/NAD-bd_sf"/>
</dbReference>
<dbReference type="PhylomeDB" id="B3S8F1"/>
<dbReference type="PRINTS" id="PR00469">
    <property type="entry name" value="PNDRDTASEII"/>
</dbReference>
<keyword evidence="1" id="KW-0560">Oxidoreductase</keyword>
<protein>
    <submittedName>
        <fullName evidence="2">Uncharacterized protein</fullName>
    </submittedName>
</protein>
<dbReference type="OrthoDB" id="66881at2759"/>
<reference evidence="2 3" key="1">
    <citation type="journal article" date="2008" name="Nature">
        <title>The Trichoplax genome and the nature of placozoans.</title>
        <authorList>
            <person name="Srivastava M."/>
            <person name="Begovic E."/>
            <person name="Chapman J."/>
            <person name="Putnam N.H."/>
            <person name="Hellsten U."/>
            <person name="Kawashima T."/>
            <person name="Kuo A."/>
            <person name="Mitros T."/>
            <person name="Salamov A."/>
            <person name="Carpenter M.L."/>
            <person name="Signorovitch A.Y."/>
            <person name="Moreno M.A."/>
            <person name="Kamm K."/>
            <person name="Grimwood J."/>
            <person name="Schmutz J."/>
            <person name="Shapiro H."/>
            <person name="Grigoriev I.V."/>
            <person name="Buss L.W."/>
            <person name="Schierwater B."/>
            <person name="Dellaporta S.L."/>
            <person name="Rokhsar D.S."/>
        </authorList>
    </citation>
    <scope>NUCLEOTIDE SEQUENCE [LARGE SCALE GENOMIC DNA]</scope>
    <source>
        <strain evidence="2 3">Grell-BS-1999</strain>
    </source>
</reference>
<dbReference type="KEGG" id="tad:TRIADDRAFT_31159"/>
<accession>B3S8F1</accession>
<proteinExistence type="predicted"/>
<dbReference type="Proteomes" id="UP000009022">
    <property type="component" value="Unassembled WGS sequence"/>
</dbReference>
<dbReference type="EMBL" id="DS985256">
    <property type="protein sequence ID" value="EDV20873.1"/>
    <property type="molecule type" value="Genomic_DNA"/>
</dbReference>
<dbReference type="AlphaFoldDB" id="B3S8F1"/>
<dbReference type="CTD" id="6757730"/>
<dbReference type="RefSeq" id="XP_002116517.1">
    <property type="nucleotide sequence ID" value="XM_002116481.1"/>
</dbReference>
<feature type="non-terminal residue" evidence="2">
    <location>
        <position position="1"/>
    </location>
</feature>
<dbReference type="InterPro" id="IPR050982">
    <property type="entry name" value="Auxin_biosynth/cation_transpt"/>
</dbReference>
<dbReference type="SUPFAM" id="SSF51905">
    <property type="entry name" value="FAD/NAD(P)-binding domain"/>
    <property type="match status" value="1"/>
</dbReference>
<dbReference type="GO" id="GO:0050660">
    <property type="term" value="F:flavin adenine dinucleotide binding"/>
    <property type="evidence" value="ECO:0000318"/>
    <property type="project" value="GO_Central"/>
</dbReference>
<dbReference type="FunFam" id="3.50.50.60:FF:000300">
    <property type="entry name" value="FAD-dependent oxidoreductase domain-containing 2"/>
    <property type="match status" value="1"/>
</dbReference>
<dbReference type="GO" id="GO:0036503">
    <property type="term" value="P:ERAD pathway"/>
    <property type="evidence" value="ECO:0000318"/>
    <property type="project" value="GO_Central"/>
</dbReference>
<dbReference type="GeneID" id="6757730"/>
<name>B3S8F1_TRIAD</name>
<dbReference type="HOGENOM" id="CLU_014290_1_0_1"/>
<gene>
    <name evidence="2" type="ORF">TRIADDRAFT_31159</name>
</gene>
<dbReference type="GO" id="GO:0005788">
    <property type="term" value="C:endoplasmic reticulum lumen"/>
    <property type="evidence" value="ECO:0000318"/>
    <property type="project" value="GO_Central"/>
</dbReference>
<evidence type="ECO:0000313" key="3">
    <source>
        <dbReference type="Proteomes" id="UP000009022"/>
    </source>
</evidence>
<evidence type="ECO:0000256" key="1">
    <source>
        <dbReference type="ARBA" id="ARBA00023002"/>
    </source>
</evidence>
<sequence>GLQMAYYFQRAGRDYVVFERNNISGSFFTHYPRHRRLLSINKKHTGAKNAEFNLRHDWNTLLSHKSNLTMTRYSDDIYPHADDLVKYLNDYANELKLMIRYNKNITRITRVHSKKSIIFKLVDQNMECYVCDRLIISTGLATPYIPKYVPGMEYIDGYESISTNASEFIGQNILILGQGNSGFETAQSLSSVSNFLHVLGGSNVRLATSTHYIGDVRGINSKILDSYQLKTLDGLLEERISAIGFVKREDNKLHLCFKDDNSGNLTESKSDLRYDRIIRCLGFRYDKSIFSENSRPLSGRGKLWKYPEITESYESTSTPNMFFAGALAHSLDYRISGGCCIQGFRYTARALHHLLEWRYHKVPWPAKLLTPSTLYDELITRINQASGLYQMFSTLADVILIDAKNLPRYLTEVPVAVLPDLQELTGRMISNGFITLTFEYGKNFSERHTDTLSTENYRHTAETAHHSKNIHPVLRYYRKSTLKKLLEKNEMPVPDRIHHVLEDFLTDWYERLIYYII</sequence>
<dbReference type="PANTHER" id="PTHR43539:SF23">
    <property type="entry name" value="FAD-DEPENDENT OXIDOREDUCTASE DOMAIN-CONTAINING PROTEIN 2"/>
    <property type="match status" value="1"/>
</dbReference>
<keyword evidence="3" id="KW-1185">Reference proteome</keyword>